<feature type="compositionally biased region" description="Gly residues" evidence="1">
    <location>
        <begin position="102"/>
        <end position="113"/>
    </location>
</feature>
<dbReference type="PANTHER" id="PTHR14445">
    <property type="entry name" value="GRB10 INTERACTING GYF PROTEIN"/>
    <property type="match status" value="1"/>
</dbReference>
<evidence type="ECO:0000313" key="3">
    <source>
        <dbReference type="Proteomes" id="UP000694541"/>
    </source>
</evidence>
<evidence type="ECO:0000313" key="2">
    <source>
        <dbReference type="Ensembl" id="ENSANIP00000026666.1"/>
    </source>
</evidence>
<dbReference type="AlphaFoldDB" id="A0A8B9S1L3"/>
<reference evidence="2" key="1">
    <citation type="submission" date="2025-08" db="UniProtKB">
        <authorList>
            <consortium name="Ensembl"/>
        </authorList>
    </citation>
    <scope>IDENTIFICATION</scope>
</reference>
<proteinExistence type="predicted"/>
<dbReference type="Ensembl" id="ENSANIT00000027545.1">
    <property type="protein sequence ID" value="ENSANIP00000026666.1"/>
    <property type="gene ID" value="ENSANIG00000017868.1"/>
</dbReference>
<dbReference type="InterPro" id="IPR051640">
    <property type="entry name" value="GRB10-interact_GYF"/>
</dbReference>
<feature type="region of interest" description="Disordered" evidence="1">
    <location>
        <begin position="102"/>
        <end position="154"/>
    </location>
</feature>
<keyword evidence="3" id="KW-1185">Reference proteome</keyword>
<reference evidence="2" key="2">
    <citation type="submission" date="2025-09" db="UniProtKB">
        <authorList>
            <consortium name="Ensembl"/>
        </authorList>
    </citation>
    <scope>IDENTIFICATION</scope>
</reference>
<evidence type="ECO:0000256" key="1">
    <source>
        <dbReference type="SAM" id="MobiDB-lite"/>
    </source>
</evidence>
<sequence length="154" mass="15736">MAMAAETLNFGPEWLRALSGGGGGVGVVTSPPQSPALPRYQLAENRYGREEMLALVVGAPGGGVFLPCTDCDPPPRVVCVPPQRNFSLSVNSVAVLRLMGRAGGGPAAGGPRGRAGTRSRGMRWGTAHTPPRHTHPQGVPRDGGGGGCVGPPRP</sequence>
<protein>
    <submittedName>
        <fullName evidence="2">Uncharacterized protein</fullName>
    </submittedName>
</protein>
<accession>A0A8B9S1L3</accession>
<dbReference type="PANTHER" id="PTHR14445:SF36">
    <property type="entry name" value="FI03272P-RELATED"/>
    <property type="match status" value="1"/>
</dbReference>
<name>A0A8B9S1L3_9AVES</name>
<organism evidence="2 3">
    <name type="scientific">Accipiter nisus</name>
    <name type="common">Eurasian sparrowhawk</name>
    <dbReference type="NCBI Taxonomy" id="211598"/>
    <lineage>
        <taxon>Eukaryota</taxon>
        <taxon>Metazoa</taxon>
        <taxon>Chordata</taxon>
        <taxon>Craniata</taxon>
        <taxon>Vertebrata</taxon>
        <taxon>Euteleostomi</taxon>
        <taxon>Archelosauria</taxon>
        <taxon>Archosauria</taxon>
        <taxon>Dinosauria</taxon>
        <taxon>Saurischia</taxon>
        <taxon>Theropoda</taxon>
        <taxon>Coelurosauria</taxon>
        <taxon>Aves</taxon>
        <taxon>Neognathae</taxon>
        <taxon>Neoaves</taxon>
        <taxon>Telluraves</taxon>
        <taxon>Accipitrimorphae</taxon>
        <taxon>Accipitriformes</taxon>
        <taxon>Accipitridae</taxon>
        <taxon>Accipitrinae</taxon>
        <taxon>Accipiter</taxon>
    </lineage>
</organism>
<feature type="compositionally biased region" description="Gly residues" evidence="1">
    <location>
        <begin position="141"/>
        <end position="154"/>
    </location>
</feature>
<dbReference type="Proteomes" id="UP000694541">
    <property type="component" value="Unplaced"/>
</dbReference>
<dbReference type="GO" id="GO:0005829">
    <property type="term" value="C:cytosol"/>
    <property type="evidence" value="ECO:0007669"/>
    <property type="project" value="TreeGrafter"/>
</dbReference>